<dbReference type="Proteomes" id="UP000515908">
    <property type="component" value="Chromosome 11"/>
</dbReference>
<protein>
    <submittedName>
        <fullName evidence="4">Rab-GTPase-TBC domain containing protein, putative</fullName>
    </submittedName>
</protein>
<keyword evidence="1" id="KW-0343">GTPase activation</keyword>
<feature type="region of interest" description="Disordered" evidence="2">
    <location>
        <begin position="72"/>
        <end position="94"/>
    </location>
</feature>
<name>A0A7G2CI45_9TRYP</name>
<dbReference type="InterPro" id="IPR000195">
    <property type="entry name" value="Rab-GAP-TBC_dom"/>
</dbReference>
<gene>
    <name evidence="4" type="ORF">ADEAN_000585100</name>
</gene>
<evidence type="ECO:0000259" key="3">
    <source>
        <dbReference type="PROSITE" id="PS50086"/>
    </source>
</evidence>
<dbReference type="InterPro" id="IPR035969">
    <property type="entry name" value="Rab-GAP_TBC_sf"/>
</dbReference>
<organism evidence="4 5">
    <name type="scientific">Angomonas deanei</name>
    <dbReference type="NCBI Taxonomy" id="59799"/>
    <lineage>
        <taxon>Eukaryota</taxon>
        <taxon>Discoba</taxon>
        <taxon>Euglenozoa</taxon>
        <taxon>Kinetoplastea</taxon>
        <taxon>Metakinetoplastina</taxon>
        <taxon>Trypanosomatida</taxon>
        <taxon>Trypanosomatidae</taxon>
        <taxon>Strigomonadinae</taxon>
        <taxon>Angomonas</taxon>
    </lineage>
</organism>
<dbReference type="SMART" id="SM00164">
    <property type="entry name" value="TBC"/>
    <property type="match status" value="1"/>
</dbReference>
<feature type="domain" description="Rab-GAP TBC" evidence="3">
    <location>
        <begin position="353"/>
        <end position="568"/>
    </location>
</feature>
<evidence type="ECO:0000256" key="2">
    <source>
        <dbReference type="SAM" id="MobiDB-lite"/>
    </source>
</evidence>
<sequence>MSKLALQCLDQISKSISGTGDVYYELFESVSCQTQHIVETAEDSKLCSGVLFLVASPASSPITVVPPKVRVSTPLGKPSAEDESSSAFSPSSNNNSFAFADAHNRAVRRQDNPLSFDQPSERGNLSAILLWAPLSFLQLEFPRITPLLSSSGGTVPLSTSPPQSEKDLVVFRTSEVKSVTTPTGSPRGTVRVKMELSPQATSLDCTFTFHAGNVPRFFDALKNFRPDLVNETMLSPNKEGGPQSSSFGKVLRMFHGFKNYGRSAATEREPSGGAPPDAPLHSSPLAVYQGRVLGEEEGEAVRDPCPGWASATAEAVDFVCVMWQQCFDERGVLDGEKFQAFKTKFLGDTHLCPVPDSIRFAVWAYCLPVFPVSSTVEERNAILAENAELYAVLTSQWRSIVPEQEANFTLFRSNKDKIEKDVKRTDRGHPLLTEEDSSKLAAIRHVLLCHLLYNFDLGYIQGMSDLVSIIAVSTETEEECFLYYKALIQARFKHNFVLEKSKTDVTARLKQLHVLVRHFIPRLHSMLQQLQNEDMNFCFGLLITCFKRALKNDVHSVLWFWDYVVLCPPEIDFPLLVLFGLLREYARTDTLCHKYFSSDTKLIQFANNFTAPVNHLVAWGLRAYKDVCEAAVTLGGTGKEGAPAIAENGFLNGLPLSKAVQIIEKYDSMVA</sequence>
<evidence type="ECO:0000313" key="4">
    <source>
        <dbReference type="EMBL" id="CAD2218363.1"/>
    </source>
</evidence>
<dbReference type="VEuPathDB" id="TriTrypDB:ADEAN_000585100"/>
<dbReference type="OrthoDB" id="10264062at2759"/>
<keyword evidence="5" id="KW-1185">Reference proteome</keyword>
<dbReference type="PANTHER" id="PTHR22957">
    <property type="entry name" value="TBC1 DOMAIN FAMILY MEMBER GTPASE-ACTIVATING PROTEIN"/>
    <property type="match status" value="1"/>
</dbReference>
<accession>A0A7G2CI45</accession>
<dbReference type="SUPFAM" id="SSF47923">
    <property type="entry name" value="Ypt/Rab-GAP domain of gyp1p"/>
    <property type="match status" value="2"/>
</dbReference>
<reference evidence="4 5" key="1">
    <citation type="submission" date="2020-08" db="EMBL/GenBank/DDBJ databases">
        <authorList>
            <person name="Newling K."/>
            <person name="Davey J."/>
            <person name="Forrester S."/>
        </authorList>
    </citation>
    <scope>NUCLEOTIDE SEQUENCE [LARGE SCALE GENOMIC DNA]</scope>
    <source>
        <strain evidence="5">Crithidia deanei Carvalho (ATCC PRA-265)</strain>
    </source>
</reference>
<evidence type="ECO:0000313" key="5">
    <source>
        <dbReference type="Proteomes" id="UP000515908"/>
    </source>
</evidence>
<dbReference type="EMBL" id="LR877155">
    <property type="protein sequence ID" value="CAD2218363.1"/>
    <property type="molecule type" value="Genomic_DNA"/>
</dbReference>
<dbReference type="GO" id="GO:0005096">
    <property type="term" value="F:GTPase activator activity"/>
    <property type="evidence" value="ECO:0007669"/>
    <property type="project" value="UniProtKB-KW"/>
</dbReference>
<dbReference type="Pfam" id="PF00566">
    <property type="entry name" value="RabGAP-TBC"/>
    <property type="match status" value="1"/>
</dbReference>
<dbReference type="AlphaFoldDB" id="A0A7G2CI45"/>
<feature type="compositionally biased region" description="Low complexity" evidence="2">
    <location>
        <begin position="85"/>
        <end position="94"/>
    </location>
</feature>
<dbReference type="PROSITE" id="PS50086">
    <property type="entry name" value="TBC_RABGAP"/>
    <property type="match status" value="1"/>
</dbReference>
<dbReference type="Gene3D" id="1.10.472.80">
    <property type="entry name" value="Ypt/Rab-GAP domain of gyp1p, domain 3"/>
    <property type="match status" value="1"/>
</dbReference>
<evidence type="ECO:0000256" key="1">
    <source>
        <dbReference type="ARBA" id="ARBA00022468"/>
    </source>
</evidence>
<proteinExistence type="predicted"/>
<dbReference type="PANTHER" id="PTHR22957:SF502">
    <property type="entry name" value="SMALL G PROTEIN SIGNALING MODULATOR 2-RELATED"/>
    <property type="match status" value="1"/>
</dbReference>
<dbReference type="Gene3D" id="1.10.8.270">
    <property type="entry name" value="putative rabgap domain of human tbc1 domain family member 14 like domains"/>
    <property type="match status" value="1"/>
</dbReference>